<feature type="signal peptide" evidence="8">
    <location>
        <begin position="1"/>
        <end position="22"/>
    </location>
</feature>
<gene>
    <name evidence="12" type="primary">LOC115875978</name>
</gene>
<feature type="domain" description="Peptidase S1" evidence="9">
    <location>
        <begin position="241"/>
        <end position="492"/>
    </location>
</feature>
<name>A0A6J2X924_SITOR</name>
<keyword evidence="11" id="KW-1185">Reference proteome</keyword>
<dbReference type="InterPro" id="IPR036055">
    <property type="entry name" value="LDL_receptor-like_sf"/>
</dbReference>
<comment type="subcellular location">
    <subcellularLocation>
        <location evidence="1">Secreted</location>
    </subcellularLocation>
</comment>
<dbReference type="PROSITE" id="PS50240">
    <property type="entry name" value="TRYPSIN_DOM"/>
    <property type="match status" value="1"/>
</dbReference>
<keyword evidence="5" id="KW-0325">Glycoprotein</keyword>
<dbReference type="Pfam" id="PF00084">
    <property type="entry name" value="Sushi"/>
    <property type="match status" value="1"/>
</dbReference>
<dbReference type="Gene3D" id="2.40.10.10">
    <property type="entry name" value="Trypsin-like serine proteases"/>
    <property type="match status" value="1"/>
</dbReference>
<dbReference type="FunCoup" id="A0A6J2X924">
    <property type="interactions" value="62"/>
</dbReference>
<keyword evidence="7" id="KW-0768">Sushi</keyword>
<dbReference type="CDD" id="cd00112">
    <property type="entry name" value="LDLa"/>
    <property type="match status" value="1"/>
</dbReference>
<dbReference type="PANTHER" id="PTHR24252:SF7">
    <property type="entry name" value="HYALIN"/>
    <property type="match status" value="1"/>
</dbReference>
<proteinExistence type="predicted"/>
<dbReference type="Gene3D" id="4.10.400.10">
    <property type="entry name" value="Low-density Lipoprotein Receptor"/>
    <property type="match status" value="2"/>
</dbReference>
<evidence type="ECO:0000256" key="7">
    <source>
        <dbReference type="PROSITE-ProRule" id="PRU00302"/>
    </source>
</evidence>
<keyword evidence="3 8" id="KW-0732">Signal</keyword>
<evidence type="ECO:0000256" key="8">
    <source>
        <dbReference type="SAM" id="SignalP"/>
    </source>
</evidence>
<feature type="domain" description="Sushi" evidence="10">
    <location>
        <begin position="154"/>
        <end position="227"/>
    </location>
</feature>
<accession>A0A6J2X924</accession>
<evidence type="ECO:0000256" key="3">
    <source>
        <dbReference type="ARBA" id="ARBA00022729"/>
    </source>
</evidence>
<dbReference type="PROSITE" id="PS00134">
    <property type="entry name" value="TRYPSIN_HIS"/>
    <property type="match status" value="1"/>
</dbReference>
<dbReference type="FunFam" id="2.40.10.10:FF:000054">
    <property type="entry name" value="Complement C1r subcomponent"/>
    <property type="match status" value="1"/>
</dbReference>
<reference evidence="12" key="1">
    <citation type="submission" date="2025-08" db="UniProtKB">
        <authorList>
            <consortium name="RefSeq"/>
        </authorList>
    </citation>
    <scope>IDENTIFICATION</scope>
    <source>
        <tissue evidence="12">Gonads</tissue>
    </source>
</reference>
<evidence type="ECO:0000313" key="11">
    <source>
        <dbReference type="Proteomes" id="UP000504635"/>
    </source>
</evidence>
<sequence>MTLYSKTMIAVYLLIIKLFSSGYFLNPNLQCKNVTVRNIHHMCTSLACFEELPALEYFCTNVYENIFKCSSKNIPIEYICDGIQQCRNGVDEDPTVCKNFECRSNYYKCIDGKCIAPWKLCDGVYDCLNGLDESALICRMLLLHLYYILVQKNNSCPNIFDNSYITTCYIKYGTKISIMPCNEYLPVGTTVEVRCNTFYLSSDNKSKQKLVCRDNGTWSQTVLKCKAECGVIPDLNIFPSILHGWPIKPNLWPWYAGLFENGSKKWNYFCGSTIISTNIVVTAAHCVWEIPKNHIQVIAGKYKSDYYINEEGTQIKVILHIFIHPLYQDVIGNYATDLAVLVLVDHFQLSNTVIPICLNWSLRNIVSNLTQDLEGMVIGMGLTENGKPSEQLRAVKMPIVNNDECLINQRVEFKKFISITTFCAGSKNGSTVCNGDSGSGLAIQDPQTQKWYLEGIVSISPKDHNNDLCDVHYYSIFTNVGMYVDWIYQISSAFTEY</sequence>
<dbReference type="KEGG" id="soy:115875978"/>
<dbReference type="InterPro" id="IPR043504">
    <property type="entry name" value="Peptidase_S1_PA_chymotrypsin"/>
</dbReference>
<dbReference type="InterPro" id="IPR018114">
    <property type="entry name" value="TRYPSIN_HIS"/>
</dbReference>
<dbReference type="SUPFAM" id="SSF50494">
    <property type="entry name" value="Trypsin-like serine proteases"/>
    <property type="match status" value="1"/>
</dbReference>
<dbReference type="SUPFAM" id="SSF57535">
    <property type="entry name" value="Complement control module/SCR domain"/>
    <property type="match status" value="1"/>
</dbReference>
<dbReference type="AlphaFoldDB" id="A0A6J2X924"/>
<evidence type="ECO:0000256" key="2">
    <source>
        <dbReference type="ARBA" id="ARBA00022525"/>
    </source>
</evidence>
<dbReference type="GO" id="GO:0004252">
    <property type="term" value="F:serine-type endopeptidase activity"/>
    <property type="evidence" value="ECO:0007669"/>
    <property type="project" value="InterPro"/>
</dbReference>
<dbReference type="PROSITE" id="PS50068">
    <property type="entry name" value="LDLRA_2"/>
    <property type="match status" value="2"/>
</dbReference>
<dbReference type="GO" id="GO:0006508">
    <property type="term" value="P:proteolysis"/>
    <property type="evidence" value="ECO:0007669"/>
    <property type="project" value="InterPro"/>
</dbReference>
<dbReference type="RefSeq" id="XP_030747470.1">
    <property type="nucleotide sequence ID" value="XM_030891610.1"/>
</dbReference>
<dbReference type="SUPFAM" id="SSF57424">
    <property type="entry name" value="LDL receptor-like module"/>
    <property type="match status" value="1"/>
</dbReference>
<evidence type="ECO:0000256" key="1">
    <source>
        <dbReference type="ARBA" id="ARBA00004613"/>
    </source>
</evidence>
<feature type="chain" id="PRO_5026858760" evidence="8">
    <location>
        <begin position="23"/>
        <end position="497"/>
    </location>
</feature>
<dbReference type="SMART" id="SM00192">
    <property type="entry name" value="LDLa"/>
    <property type="match status" value="2"/>
</dbReference>
<feature type="disulfide bond" evidence="6">
    <location>
        <begin position="109"/>
        <end position="127"/>
    </location>
</feature>
<dbReference type="InterPro" id="IPR035976">
    <property type="entry name" value="Sushi/SCR/CCP_sf"/>
</dbReference>
<evidence type="ECO:0000259" key="10">
    <source>
        <dbReference type="PROSITE" id="PS50923"/>
    </source>
</evidence>
<keyword evidence="4 6" id="KW-1015">Disulfide bond</keyword>
<evidence type="ECO:0000313" key="12">
    <source>
        <dbReference type="RefSeq" id="XP_030747470.1"/>
    </source>
</evidence>
<dbReference type="OrthoDB" id="6147874at2759"/>
<dbReference type="InterPro" id="IPR000436">
    <property type="entry name" value="Sushi_SCR_CCP_dom"/>
</dbReference>
<organism evidence="11 12">
    <name type="scientific">Sitophilus oryzae</name>
    <name type="common">Rice weevil</name>
    <name type="synonym">Curculio oryzae</name>
    <dbReference type="NCBI Taxonomy" id="7048"/>
    <lineage>
        <taxon>Eukaryota</taxon>
        <taxon>Metazoa</taxon>
        <taxon>Ecdysozoa</taxon>
        <taxon>Arthropoda</taxon>
        <taxon>Hexapoda</taxon>
        <taxon>Insecta</taxon>
        <taxon>Pterygota</taxon>
        <taxon>Neoptera</taxon>
        <taxon>Endopterygota</taxon>
        <taxon>Coleoptera</taxon>
        <taxon>Polyphaga</taxon>
        <taxon>Cucujiformia</taxon>
        <taxon>Curculionidae</taxon>
        <taxon>Dryophthorinae</taxon>
        <taxon>Sitophilus</taxon>
    </lineage>
</organism>
<dbReference type="PRINTS" id="PR00261">
    <property type="entry name" value="LDLRECEPTOR"/>
</dbReference>
<feature type="disulfide bond" evidence="6">
    <location>
        <begin position="102"/>
        <end position="114"/>
    </location>
</feature>
<dbReference type="Pfam" id="PF00057">
    <property type="entry name" value="Ldl_recept_a"/>
    <property type="match status" value="1"/>
</dbReference>
<evidence type="ECO:0000256" key="6">
    <source>
        <dbReference type="PROSITE-ProRule" id="PRU00124"/>
    </source>
</evidence>
<protein>
    <submittedName>
        <fullName evidence="12">Chymotrypsin-C-like isoform X1</fullName>
    </submittedName>
</protein>
<dbReference type="Gene3D" id="2.10.70.10">
    <property type="entry name" value="Complement Module, domain 1"/>
    <property type="match status" value="1"/>
</dbReference>
<dbReference type="PROSITE" id="PS50923">
    <property type="entry name" value="SUSHI"/>
    <property type="match status" value="1"/>
</dbReference>
<dbReference type="Proteomes" id="UP000504635">
    <property type="component" value="Unplaced"/>
</dbReference>
<dbReference type="PANTHER" id="PTHR24252">
    <property type="entry name" value="ACROSIN-RELATED"/>
    <property type="match status" value="1"/>
</dbReference>
<keyword evidence="2" id="KW-0964">Secreted</keyword>
<dbReference type="InterPro" id="IPR002172">
    <property type="entry name" value="LDrepeatLR_classA_rpt"/>
</dbReference>
<evidence type="ECO:0000256" key="4">
    <source>
        <dbReference type="ARBA" id="ARBA00023157"/>
    </source>
</evidence>
<dbReference type="Pfam" id="PF00089">
    <property type="entry name" value="Trypsin"/>
    <property type="match status" value="1"/>
</dbReference>
<dbReference type="CDD" id="cd00190">
    <property type="entry name" value="Tryp_SPc"/>
    <property type="match status" value="1"/>
</dbReference>
<dbReference type="InParanoid" id="A0A6J2X924"/>
<dbReference type="InterPro" id="IPR009003">
    <property type="entry name" value="Peptidase_S1_PA"/>
</dbReference>
<dbReference type="CDD" id="cd00033">
    <property type="entry name" value="CCP"/>
    <property type="match status" value="1"/>
</dbReference>
<evidence type="ECO:0000256" key="5">
    <source>
        <dbReference type="ARBA" id="ARBA00023180"/>
    </source>
</evidence>
<dbReference type="InterPro" id="IPR001254">
    <property type="entry name" value="Trypsin_dom"/>
</dbReference>
<dbReference type="FunFam" id="2.40.10.10:FF:000068">
    <property type="entry name" value="transmembrane protease serine 2"/>
    <property type="match status" value="1"/>
</dbReference>
<dbReference type="SMART" id="SM00020">
    <property type="entry name" value="Tryp_SPc"/>
    <property type="match status" value="1"/>
</dbReference>
<comment type="caution">
    <text evidence="7">Lacks conserved residue(s) required for the propagation of feature annotation.</text>
</comment>
<dbReference type="GeneID" id="115875978"/>
<dbReference type="GO" id="GO:0005576">
    <property type="term" value="C:extracellular region"/>
    <property type="evidence" value="ECO:0007669"/>
    <property type="project" value="UniProtKB-SubCell"/>
</dbReference>
<evidence type="ECO:0000259" key="9">
    <source>
        <dbReference type="PROSITE" id="PS50240"/>
    </source>
</evidence>